<keyword evidence="2" id="KW-1185">Reference proteome</keyword>
<organism evidence="1 2">
    <name type="scientific">Halobacterium jilantaiense</name>
    <dbReference type="NCBI Taxonomy" id="355548"/>
    <lineage>
        <taxon>Archaea</taxon>
        <taxon>Methanobacteriati</taxon>
        <taxon>Methanobacteriota</taxon>
        <taxon>Stenosarchaea group</taxon>
        <taxon>Halobacteria</taxon>
        <taxon>Halobacteriales</taxon>
        <taxon>Halobacteriaceae</taxon>
        <taxon>Halobacterium</taxon>
    </lineage>
</organism>
<dbReference type="InterPro" id="IPR043940">
    <property type="entry name" value="DUF5781"/>
</dbReference>
<dbReference type="Proteomes" id="UP000198518">
    <property type="component" value="Unassembled WGS sequence"/>
</dbReference>
<reference evidence="1 2" key="1">
    <citation type="submission" date="2016-10" db="EMBL/GenBank/DDBJ databases">
        <authorList>
            <person name="de Groot N.N."/>
        </authorList>
    </citation>
    <scope>NUCLEOTIDE SEQUENCE [LARGE SCALE GENOMIC DNA]</scope>
    <source>
        <strain evidence="1 2">CGMCC 1.5337</strain>
    </source>
</reference>
<accession>A0A1I0PA23</accession>
<sequence>MELRVTGAGPAAPFLGARDVFETSHDLDHPVEVRVRENPDERTWAGHHDDHHVLNISRQAATSAMARELALHEFAHMHHHERDHPSHTFSMDEVLFLALTGREVERRVLTHCYQIANHVKDIYADDITLSVGPTDKLRSFLESELAAAVADQPVGRQQAGQRLTAGADPSMTAVNAAFAIALLERHDALPADHRLYDLAHAAGQDAPGVDVEAFRRRFVELGSDPDESECRRGLVDVIREYVDTHDTTTGPAAD</sequence>
<dbReference type="EMBL" id="FOJA01000001">
    <property type="protein sequence ID" value="SEW11222.1"/>
    <property type="molecule type" value="Genomic_DNA"/>
</dbReference>
<protein>
    <submittedName>
        <fullName evidence="1">Uncharacterized protein</fullName>
    </submittedName>
</protein>
<dbReference type="STRING" id="355548.SAMN04487945_1529"/>
<evidence type="ECO:0000313" key="2">
    <source>
        <dbReference type="Proteomes" id="UP000198518"/>
    </source>
</evidence>
<proteinExistence type="predicted"/>
<dbReference type="OrthoDB" id="201232at2157"/>
<dbReference type="AlphaFoldDB" id="A0A1I0PA23"/>
<dbReference type="RefSeq" id="WP_089668737.1">
    <property type="nucleotide sequence ID" value="NZ_FOJA01000001.1"/>
</dbReference>
<evidence type="ECO:0000313" key="1">
    <source>
        <dbReference type="EMBL" id="SEW11222.1"/>
    </source>
</evidence>
<gene>
    <name evidence="1" type="ORF">SAMN04487945_1529</name>
</gene>
<dbReference type="Pfam" id="PF19093">
    <property type="entry name" value="DUF5781"/>
    <property type="match status" value="1"/>
</dbReference>
<name>A0A1I0PA23_9EURY</name>